<dbReference type="InterPro" id="IPR036249">
    <property type="entry name" value="Thioredoxin-like_sf"/>
</dbReference>
<evidence type="ECO:0000256" key="2">
    <source>
        <dbReference type="ARBA" id="ARBA00022559"/>
    </source>
</evidence>
<dbReference type="GO" id="GO:0004601">
    <property type="term" value="F:peroxidase activity"/>
    <property type="evidence" value="ECO:0007669"/>
    <property type="project" value="UniProtKB-KW"/>
</dbReference>
<keyword evidence="3" id="KW-0560">Oxidoreductase</keyword>
<reference evidence="4" key="3">
    <citation type="submission" date="2025-09" db="UniProtKB">
        <authorList>
            <consortium name="Ensembl"/>
        </authorList>
    </citation>
    <scope>IDENTIFICATION</scope>
</reference>
<dbReference type="InterPro" id="IPR000889">
    <property type="entry name" value="Glutathione_peroxidase"/>
</dbReference>
<sequence>IADPGGCADNWHQAKTIYEFSAKDIDGNLVSLEKYRGFVCIITNVASK</sequence>
<reference evidence="4" key="2">
    <citation type="submission" date="2025-08" db="UniProtKB">
        <authorList>
            <consortium name="Ensembl"/>
        </authorList>
    </citation>
    <scope>IDENTIFICATION</scope>
</reference>
<evidence type="ECO:0000256" key="1">
    <source>
        <dbReference type="ARBA" id="ARBA00006926"/>
    </source>
</evidence>
<keyword evidence="2" id="KW-0575">Peroxidase</keyword>
<dbReference type="GO" id="GO:0006979">
    <property type="term" value="P:response to oxidative stress"/>
    <property type="evidence" value="ECO:0007669"/>
    <property type="project" value="InterPro"/>
</dbReference>
<organism evidence="4 5">
    <name type="scientific">Scleropages formosus</name>
    <name type="common">Asian bonytongue</name>
    <name type="synonym">Osteoglossum formosum</name>
    <dbReference type="NCBI Taxonomy" id="113540"/>
    <lineage>
        <taxon>Eukaryota</taxon>
        <taxon>Metazoa</taxon>
        <taxon>Chordata</taxon>
        <taxon>Craniata</taxon>
        <taxon>Vertebrata</taxon>
        <taxon>Euteleostomi</taxon>
        <taxon>Actinopterygii</taxon>
        <taxon>Neopterygii</taxon>
        <taxon>Teleostei</taxon>
        <taxon>Osteoglossocephala</taxon>
        <taxon>Osteoglossomorpha</taxon>
        <taxon>Osteoglossiformes</taxon>
        <taxon>Osteoglossidae</taxon>
        <taxon>Scleropages</taxon>
    </lineage>
</organism>
<dbReference type="PROSITE" id="PS51355">
    <property type="entry name" value="GLUTATHIONE_PEROXID_3"/>
    <property type="match status" value="1"/>
</dbReference>
<dbReference type="Pfam" id="PF00255">
    <property type="entry name" value="GSHPx"/>
    <property type="match status" value="1"/>
</dbReference>
<proteinExistence type="inferred from homology"/>
<accession>A0A8C9V195</accession>
<reference evidence="4 5" key="1">
    <citation type="submission" date="2019-04" db="EMBL/GenBank/DDBJ databases">
        <authorList>
            <consortium name="Wellcome Sanger Institute Data Sharing"/>
        </authorList>
    </citation>
    <scope>NUCLEOTIDE SEQUENCE [LARGE SCALE GENOMIC DNA]</scope>
</reference>
<evidence type="ECO:0008006" key="6">
    <source>
        <dbReference type="Google" id="ProtNLM"/>
    </source>
</evidence>
<comment type="similarity">
    <text evidence="1">Belongs to the glutathione peroxidase family.</text>
</comment>
<dbReference type="AlphaFoldDB" id="A0A8C9V195"/>
<evidence type="ECO:0000313" key="4">
    <source>
        <dbReference type="Ensembl" id="ENSSFOP00015014259.2"/>
    </source>
</evidence>
<evidence type="ECO:0000256" key="3">
    <source>
        <dbReference type="ARBA" id="ARBA00023002"/>
    </source>
</evidence>
<protein>
    <recommendedName>
        <fullName evidence="6">GPX4 peroxidase</fullName>
    </recommendedName>
</protein>
<dbReference type="Gene3D" id="3.40.30.10">
    <property type="entry name" value="Glutaredoxin"/>
    <property type="match status" value="1"/>
</dbReference>
<dbReference type="Ensembl" id="ENSSFOT00015014431.2">
    <property type="protein sequence ID" value="ENSSFOP00015014259.2"/>
    <property type="gene ID" value="ENSSFOG00015009196.2"/>
</dbReference>
<dbReference type="OrthoDB" id="446890at2759"/>
<dbReference type="GeneTree" id="ENSGT00940000170739"/>
<evidence type="ECO:0000313" key="5">
    <source>
        <dbReference type="Proteomes" id="UP000694397"/>
    </source>
</evidence>
<dbReference type="SUPFAM" id="SSF52833">
    <property type="entry name" value="Thioredoxin-like"/>
    <property type="match status" value="1"/>
</dbReference>
<name>A0A8C9V195_SCLFO</name>
<dbReference type="Proteomes" id="UP000694397">
    <property type="component" value="Chromosome 25"/>
</dbReference>
<keyword evidence="5" id="KW-1185">Reference proteome</keyword>